<dbReference type="Proteomes" id="UP000063781">
    <property type="component" value="Chromosome"/>
</dbReference>
<dbReference type="InterPro" id="IPR016185">
    <property type="entry name" value="PreATP-grasp_dom_sf"/>
</dbReference>
<dbReference type="InterPro" id="IPR013815">
    <property type="entry name" value="ATP_grasp_subdomain_1"/>
</dbReference>
<dbReference type="HAMAP" id="MF_00138">
    <property type="entry name" value="GARS"/>
    <property type="match status" value="1"/>
</dbReference>
<comment type="catalytic activity">
    <reaction evidence="12">
        <text>5-phospho-beta-D-ribosylamine + glycine + ATP = N(1)-(5-phospho-beta-D-ribosyl)glycinamide + ADP + phosphate + H(+)</text>
        <dbReference type="Rhea" id="RHEA:17453"/>
        <dbReference type="ChEBI" id="CHEBI:15378"/>
        <dbReference type="ChEBI" id="CHEBI:30616"/>
        <dbReference type="ChEBI" id="CHEBI:43474"/>
        <dbReference type="ChEBI" id="CHEBI:57305"/>
        <dbReference type="ChEBI" id="CHEBI:58681"/>
        <dbReference type="ChEBI" id="CHEBI:143788"/>
        <dbReference type="ChEBI" id="CHEBI:456216"/>
        <dbReference type="EC" id="6.3.4.13"/>
    </reaction>
</comment>
<evidence type="ECO:0000256" key="1">
    <source>
        <dbReference type="ARBA" id="ARBA00001936"/>
    </source>
</evidence>
<dbReference type="SUPFAM" id="SSF52440">
    <property type="entry name" value="PreATP-grasp domain"/>
    <property type="match status" value="1"/>
</dbReference>
<evidence type="ECO:0000256" key="8">
    <source>
        <dbReference type="ARBA" id="ARBA00022840"/>
    </source>
</evidence>
<dbReference type="Pfam" id="PF02844">
    <property type="entry name" value="GARS_N"/>
    <property type="match status" value="1"/>
</dbReference>
<keyword evidence="7 12" id="KW-0658">Purine biosynthesis</keyword>
<dbReference type="GO" id="GO:0046872">
    <property type="term" value="F:metal ion binding"/>
    <property type="evidence" value="ECO:0007669"/>
    <property type="project" value="InterPro"/>
</dbReference>
<dbReference type="NCBIfam" id="TIGR00877">
    <property type="entry name" value="purD"/>
    <property type="match status" value="1"/>
</dbReference>
<dbReference type="PROSITE" id="PS00184">
    <property type="entry name" value="GARS"/>
    <property type="match status" value="1"/>
</dbReference>
<dbReference type="OrthoDB" id="9807240at2"/>
<evidence type="ECO:0000256" key="6">
    <source>
        <dbReference type="ARBA" id="ARBA00022741"/>
    </source>
</evidence>
<protein>
    <recommendedName>
        <fullName evidence="4 12">Phosphoribosylamine--glycine ligase</fullName>
        <ecNumber evidence="4 12">6.3.4.13</ecNumber>
    </recommendedName>
    <alternativeName>
        <fullName evidence="12">GARS</fullName>
    </alternativeName>
    <alternativeName>
        <fullName evidence="10 12">Glycinamide ribonucleotide synthetase</fullName>
    </alternativeName>
    <alternativeName>
        <fullName evidence="11 12">Phosphoribosylglycinamide synthetase</fullName>
    </alternativeName>
</protein>
<dbReference type="AlphaFoldDB" id="A0A120JTT3"/>
<dbReference type="InterPro" id="IPR020562">
    <property type="entry name" value="PRibGlycinamide_synth_N"/>
</dbReference>
<evidence type="ECO:0000256" key="13">
    <source>
        <dbReference type="PROSITE-ProRule" id="PRU00409"/>
    </source>
</evidence>
<dbReference type="PROSITE" id="PS50975">
    <property type="entry name" value="ATP_GRASP"/>
    <property type="match status" value="1"/>
</dbReference>
<dbReference type="SMART" id="SM01210">
    <property type="entry name" value="GARS_C"/>
    <property type="match status" value="1"/>
</dbReference>
<comment type="cofactor">
    <cofactor evidence="2">
        <name>Mg(2+)</name>
        <dbReference type="ChEBI" id="CHEBI:18420"/>
    </cofactor>
</comment>
<evidence type="ECO:0000256" key="12">
    <source>
        <dbReference type="HAMAP-Rule" id="MF_00138"/>
    </source>
</evidence>
<dbReference type="InterPro" id="IPR020559">
    <property type="entry name" value="PRibGlycinamide_synth_CS"/>
</dbReference>
<evidence type="ECO:0000313" key="15">
    <source>
        <dbReference type="EMBL" id="AMC93873.1"/>
    </source>
</evidence>
<evidence type="ECO:0000256" key="9">
    <source>
        <dbReference type="ARBA" id="ARBA00038345"/>
    </source>
</evidence>
<dbReference type="GO" id="GO:0009113">
    <property type="term" value="P:purine nucleobase biosynthetic process"/>
    <property type="evidence" value="ECO:0007669"/>
    <property type="project" value="InterPro"/>
</dbReference>
<evidence type="ECO:0000313" key="16">
    <source>
        <dbReference type="Proteomes" id="UP000063781"/>
    </source>
</evidence>
<keyword evidence="5 12" id="KW-0436">Ligase</keyword>
<comment type="similarity">
    <text evidence="9 12">Belongs to the GARS family.</text>
</comment>
<organism evidence="15 16">
    <name type="scientific">Erysipelothrix larvae</name>
    <dbReference type="NCBI Taxonomy" id="1514105"/>
    <lineage>
        <taxon>Bacteria</taxon>
        <taxon>Bacillati</taxon>
        <taxon>Bacillota</taxon>
        <taxon>Erysipelotrichia</taxon>
        <taxon>Erysipelotrichales</taxon>
        <taxon>Erysipelotrichaceae</taxon>
        <taxon>Erysipelothrix</taxon>
    </lineage>
</organism>
<evidence type="ECO:0000256" key="5">
    <source>
        <dbReference type="ARBA" id="ARBA00022598"/>
    </source>
</evidence>
<dbReference type="Pfam" id="PF02843">
    <property type="entry name" value="GARS_C"/>
    <property type="match status" value="1"/>
</dbReference>
<sequence length="416" mass="45422">MGRVLVVGSGGREHALATRFNQSPSVETVYIAPGSPCMDDVATLVDIDALDFEALKAFALKHAIDLVVVGPEIPLVQGIQDAFKDTNICVFGPSKYCANLEGSKAFAKEMMKQANIKTAGYETFDDVTQAIAYAKTKTYPLVLKASGLAAGKGVVIVNCFEDAESELHHMMTHNKFEDAGNVVVIEDFLEGEEFSYLCLVSHDTIIPLQVSQDHKRAFDHDEGPNTGGMGAYTPVDSITDDDLNCALNDVVKPIVSTLLNQGHPYTGVLYAGLMKTKDGIQVIEFNVRFGDPETEVLMLALESDLYQVIMDLMSGKKTELQWTKDYVIGAVLASQGYPDAYQKGAVIKGLETLKTPVFHMGTTRNDHGVIATGGRVLFVTARADTLQKAQAMLYQEIDKIDCDALFYRRDIGFHNS</sequence>
<comment type="pathway">
    <text evidence="3 12">Purine metabolism; IMP biosynthesis via de novo pathway; N(1)-(5-phospho-D-ribosyl)glycinamide from 5-phospho-alpha-D-ribose 1-diphosphate: step 2/2.</text>
</comment>
<evidence type="ECO:0000256" key="2">
    <source>
        <dbReference type="ARBA" id="ARBA00001946"/>
    </source>
</evidence>
<dbReference type="InterPro" id="IPR011761">
    <property type="entry name" value="ATP-grasp"/>
</dbReference>
<evidence type="ECO:0000256" key="3">
    <source>
        <dbReference type="ARBA" id="ARBA00005174"/>
    </source>
</evidence>
<dbReference type="InterPro" id="IPR020560">
    <property type="entry name" value="PRibGlycinamide_synth_C-dom"/>
</dbReference>
<name>A0A120JTT3_9FIRM</name>
<keyword evidence="8 13" id="KW-0067">ATP-binding</keyword>
<dbReference type="GO" id="GO:0005524">
    <property type="term" value="F:ATP binding"/>
    <property type="evidence" value="ECO:0007669"/>
    <property type="project" value="UniProtKB-UniRule"/>
</dbReference>
<dbReference type="RefSeq" id="WP_067633074.1">
    <property type="nucleotide sequence ID" value="NZ_CP013213.1"/>
</dbReference>
<dbReference type="STRING" id="1514105.AOC36_07715"/>
<comment type="cofactor">
    <cofactor evidence="1">
        <name>Mn(2+)</name>
        <dbReference type="ChEBI" id="CHEBI:29035"/>
    </cofactor>
</comment>
<evidence type="ECO:0000259" key="14">
    <source>
        <dbReference type="PROSITE" id="PS50975"/>
    </source>
</evidence>
<dbReference type="GO" id="GO:0004637">
    <property type="term" value="F:phosphoribosylamine-glycine ligase activity"/>
    <property type="evidence" value="ECO:0007669"/>
    <property type="project" value="UniProtKB-UniRule"/>
</dbReference>
<gene>
    <name evidence="12" type="primary">purD</name>
    <name evidence="15" type="ORF">AOC36_07715</name>
</gene>
<dbReference type="SMART" id="SM01209">
    <property type="entry name" value="GARS_A"/>
    <property type="match status" value="1"/>
</dbReference>
<dbReference type="PANTHER" id="PTHR43472:SF1">
    <property type="entry name" value="PHOSPHORIBOSYLAMINE--GLYCINE LIGASE, CHLOROPLASTIC"/>
    <property type="match status" value="1"/>
</dbReference>
<feature type="domain" description="ATP-grasp" evidence="14">
    <location>
        <begin position="108"/>
        <end position="314"/>
    </location>
</feature>
<evidence type="ECO:0000256" key="7">
    <source>
        <dbReference type="ARBA" id="ARBA00022755"/>
    </source>
</evidence>
<dbReference type="EMBL" id="CP013213">
    <property type="protein sequence ID" value="AMC93873.1"/>
    <property type="molecule type" value="Genomic_DNA"/>
</dbReference>
<dbReference type="Pfam" id="PF01071">
    <property type="entry name" value="GARS_A"/>
    <property type="match status" value="1"/>
</dbReference>
<evidence type="ECO:0000256" key="10">
    <source>
        <dbReference type="ARBA" id="ARBA00042242"/>
    </source>
</evidence>
<dbReference type="Gene3D" id="3.40.50.20">
    <property type="match status" value="1"/>
</dbReference>
<dbReference type="InterPro" id="IPR011054">
    <property type="entry name" value="Rudment_hybrid_motif"/>
</dbReference>
<dbReference type="KEGG" id="erl:AOC36_07715"/>
<dbReference type="EC" id="6.3.4.13" evidence="4 12"/>
<keyword evidence="6 13" id="KW-0547">Nucleotide-binding</keyword>
<dbReference type="InterPro" id="IPR037123">
    <property type="entry name" value="PRibGlycinamide_synth_C_sf"/>
</dbReference>
<dbReference type="GO" id="GO:0006189">
    <property type="term" value="P:'de novo' IMP biosynthetic process"/>
    <property type="evidence" value="ECO:0007669"/>
    <property type="project" value="UniProtKB-UniRule"/>
</dbReference>
<accession>A0A120JTT3</accession>
<dbReference type="PANTHER" id="PTHR43472">
    <property type="entry name" value="PHOSPHORIBOSYLAMINE--GLYCINE LIGASE"/>
    <property type="match status" value="1"/>
</dbReference>
<dbReference type="InterPro" id="IPR000115">
    <property type="entry name" value="PRibGlycinamide_synth"/>
</dbReference>
<dbReference type="SUPFAM" id="SSF56059">
    <property type="entry name" value="Glutathione synthetase ATP-binding domain-like"/>
    <property type="match status" value="1"/>
</dbReference>
<reference evidence="15 16" key="1">
    <citation type="submission" date="2015-10" db="EMBL/GenBank/DDBJ databases">
        <title>Erysipelothrix larvae sp. LV19 isolated from the larval gut of the rhinoceros beetle, Trypoxylus dichotomus.</title>
        <authorList>
            <person name="Lim S."/>
            <person name="Kim B.-C."/>
        </authorList>
    </citation>
    <scope>NUCLEOTIDE SEQUENCE [LARGE SCALE GENOMIC DNA]</scope>
    <source>
        <strain evidence="15 16">LV19</strain>
    </source>
</reference>
<dbReference type="UniPathway" id="UPA00074">
    <property type="reaction ID" value="UER00125"/>
</dbReference>
<evidence type="ECO:0000256" key="4">
    <source>
        <dbReference type="ARBA" id="ARBA00013255"/>
    </source>
</evidence>
<evidence type="ECO:0000256" key="11">
    <source>
        <dbReference type="ARBA" id="ARBA00042864"/>
    </source>
</evidence>
<dbReference type="Gene3D" id="3.30.1490.20">
    <property type="entry name" value="ATP-grasp fold, A domain"/>
    <property type="match status" value="1"/>
</dbReference>
<proteinExistence type="inferred from homology"/>
<keyword evidence="16" id="KW-1185">Reference proteome</keyword>
<dbReference type="Gene3D" id="3.90.600.10">
    <property type="entry name" value="Phosphoribosylglycinamide synthetase, C-terminal domain"/>
    <property type="match status" value="1"/>
</dbReference>
<dbReference type="InterPro" id="IPR020561">
    <property type="entry name" value="PRibGlycinamid_synth_ATP-grasp"/>
</dbReference>
<dbReference type="SUPFAM" id="SSF51246">
    <property type="entry name" value="Rudiment single hybrid motif"/>
    <property type="match status" value="1"/>
</dbReference>
<dbReference type="Gene3D" id="3.30.470.20">
    <property type="entry name" value="ATP-grasp fold, B domain"/>
    <property type="match status" value="1"/>
</dbReference>